<protein>
    <recommendedName>
        <fullName evidence="11">Endonuclease/exonuclease/phosphatase domain-containing protein</fullName>
    </recommendedName>
</protein>
<dbReference type="GO" id="GO:0004984">
    <property type="term" value="F:olfactory receptor activity"/>
    <property type="evidence" value="ECO:0007669"/>
    <property type="project" value="InterPro"/>
</dbReference>
<dbReference type="PANTHER" id="PTHR21137">
    <property type="entry name" value="ODORANT RECEPTOR"/>
    <property type="match status" value="1"/>
</dbReference>
<keyword evidence="13" id="KW-1185">Reference proteome</keyword>
<dbReference type="PANTHER" id="PTHR21137:SF35">
    <property type="entry name" value="ODORANT RECEPTOR 19A-RELATED"/>
    <property type="match status" value="1"/>
</dbReference>
<keyword evidence="5" id="KW-0552">Olfaction</keyword>
<evidence type="ECO:0000256" key="4">
    <source>
        <dbReference type="ARBA" id="ARBA00022692"/>
    </source>
</evidence>
<name>A0AA38IAM4_9CUCU</name>
<dbReference type="Gene3D" id="3.60.10.10">
    <property type="entry name" value="Endonuclease/exonuclease/phosphatase"/>
    <property type="match status" value="1"/>
</dbReference>
<dbReference type="Pfam" id="PF02949">
    <property type="entry name" value="7tm_6"/>
    <property type="match status" value="1"/>
</dbReference>
<dbReference type="GO" id="GO:0005886">
    <property type="term" value="C:plasma membrane"/>
    <property type="evidence" value="ECO:0007669"/>
    <property type="project" value="UniProtKB-SubCell"/>
</dbReference>
<dbReference type="InterPro" id="IPR036691">
    <property type="entry name" value="Endo/exonu/phosph_ase_sf"/>
</dbReference>
<feature type="transmembrane region" description="Helical" evidence="10">
    <location>
        <begin position="617"/>
        <end position="639"/>
    </location>
</feature>
<dbReference type="Proteomes" id="UP001168821">
    <property type="component" value="Unassembled WGS sequence"/>
</dbReference>
<feature type="domain" description="Endonuclease/exonuclease/phosphatase" evidence="11">
    <location>
        <begin position="25"/>
        <end position="228"/>
    </location>
</feature>
<evidence type="ECO:0000256" key="9">
    <source>
        <dbReference type="ARBA" id="ARBA00023224"/>
    </source>
</evidence>
<evidence type="ECO:0000256" key="7">
    <source>
        <dbReference type="ARBA" id="ARBA00023136"/>
    </source>
</evidence>
<evidence type="ECO:0000256" key="1">
    <source>
        <dbReference type="ARBA" id="ARBA00004651"/>
    </source>
</evidence>
<evidence type="ECO:0000256" key="10">
    <source>
        <dbReference type="SAM" id="Phobius"/>
    </source>
</evidence>
<keyword evidence="3" id="KW-0716">Sensory transduction</keyword>
<dbReference type="GO" id="GO:0005549">
    <property type="term" value="F:odorant binding"/>
    <property type="evidence" value="ECO:0007669"/>
    <property type="project" value="InterPro"/>
</dbReference>
<dbReference type="SUPFAM" id="SSF56219">
    <property type="entry name" value="DNase I-like"/>
    <property type="match status" value="1"/>
</dbReference>
<keyword evidence="9" id="KW-0807">Transducer</keyword>
<evidence type="ECO:0000313" key="13">
    <source>
        <dbReference type="Proteomes" id="UP001168821"/>
    </source>
</evidence>
<keyword evidence="8" id="KW-0675">Receptor</keyword>
<dbReference type="AlphaFoldDB" id="A0AA38IAM4"/>
<gene>
    <name evidence="12" type="ORF">Zmor_018168</name>
</gene>
<sequence length="893" mass="102219">MPLNSQGSVSVANMLNDSHFGIYHLNIQCLTNKIDELSLFLDTYKFDILGLSERWIDNREILDKVNIIGYKLVSSYCRTAHRHGGVLIFAKNNLKCKPLQLDEYCVEMHAEFCGLEIASQKLRVILLYRPSTSRDFHVFLDQLEAILVKYTTDNINVIILGDFSKDFNVEAADLRSLKYLVSTFNLTAQITDFTRVTDVSSTTIDNILTNVVSEKCISGVLDSSLSDHAGQFILFSCEANSKTADYSYSRPVTSVGIKTICEHLSNKDWSVFLRRGCDGNNCREDLVNTFDYLIKRYLPIRKYSKANINWFTEDLKKQRNHLMLLKEVFNHTKNETDKSAYNIYRSHYKKAISEAKCKAYSSFLAKSANKAKASWRIVNLESNKVGKTDDCPVNPDDFNMHFAEIAERLVSQRPVKAKNPLHLMGNTPTPSNSFGLLSISEGETIAETVITLSVTDKLHSLYRELQTMGNIEKFKHELQLLFRAEVVNLIIAVVAGFIHLYKSKEVPSTYYGIMLFRNFVSNGTLSAYLCNFHFATWPFLAYSGTTMIFIYAYLMKFKEIQFRILCKSMEKLSPESEHSDENVLIYNEDYQRTVWNSMKGYVQHHSKLKSCVVKFNAWSFMPLLGSAFFGFIFIMSMLFDFINRSDTYNFSDYMLIITNLSAATMNLSLALHVGQQVTNASVDTYTKAFDCGWTSWNSSNRKMFLIFLSNLQEPVRLGCSEILPLQYSYYIKLFNLMMSACMFFQGVKVIKQIRNSIGNNNIWISVDETTDRLGRYIAHLVVRKLSSKEAGRPFLLALKQLDKTNSNTISRFINESLAILWPKDTEHKKVKWFVSDGASYMIKTGTNLKVFYENITHLTCMVQSHANVLSLWADRFCLPSPKKAVQILQGQNL</sequence>
<evidence type="ECO:0000256" key="5">
    <source>
        <dbReference type="ARBA" id="ARBA00022725"/>
    </source>
</evidence>
<dbReference type="GO" id="GO:0007165">
    <property type="term" value="P:signal transduction"/>
    <property type="evidence" value="ECO:0007669"/>
    <property type="project" value="UniProtKB-KW"/>
</dbReference>
<comment type="subcellular location">
    <subcellularLocation>
        <location evidence="1">Cell membrane</location>
        <topology evidence="1">Multi-pass membrane protein</topology>
    </subcellularLocation>
</comment>
<dbReference type="GO" id="GO:0003824">
    <property type="term" value="F:catalytic activity"/>
    <property type="evidence" value="ECO:0007669"/>
    <property type="project" value="InterPro"/>
</dbReference>
<keyword evidence="7 10" id="KW-0472">Membrane</keyword>
<dbReference type="InterPro" id="IPR005135">
    <property type="entry name" value="Endo/exonuclease/phosphatase"/>
</dbReference>
<accession>A0AA38IAM4</accession>
<evidence type="ECO:0000256" key="6">
    <source>
        <dbReference type="ARBA" id="ARBA00022989"/>
    </source>
</evidence>
<evidence type="ECO:0000256" key="3">
    <source>
        <dbReference type="ARBA" id="ARBA00022606"/>
    </source>
</evidence>
<evidence type="ECO:0000256" key="2">
    <source>
        <dbReference type="ARBA" id="ARBA00022475"/>
    </source>
</evidence>
<dbReference type="InterPro" id="IPR004117">
    <property type="entry name" value="7tm6_olfct_rcpt"/>
</dbReference>
<reference evidence="12" key="1">
    <citation type="journal article" date="2023" name="G3 (Bethesda)">
        <title>Whole genome assemblies of Zophobas morio and Tenebrio molitor.</title>
        <authorList>
            <person name="Kaur S."/>
            <person name="Stinson S.A."/>
            <person name="diCenzo G.C."/>
        </authorList>
    </citation>
    <scope>NUCLEOTIDE SEQUENCE</scope>
    <source>
        <strain evidence="12">QUZm001</strain>
    </source>
</reference>
<evidence type="ECO:0000256" key="8">
    <source>
        <dbReference type="ARBA" id="ARBA00023170"/>
    </source>
</evidence>
<keyword evidence="2" id="KW-1003">Cell membrane</keyword>
<proteinExistence type="predicted"/>
<feature type="transmembrane region" description="Helical" evidence="10">
    <location>
        <begin position="535"/>
        <end position="554"/>
    </location>
</feature>
<organism evidence="12 13">
    <name type="scientific">Zophobas morio</name>
    <dbReference type="NCBI Taxonomy" id="2755281"/>
    <lineage>
        <taxon>Eukaryota</taxon>
        <taxon>Metazoa</taxon>
        <taxon>Ecdysozoa</taxon>
        <taxon>Arthropoda</taxon>
        <taxon>Hexapoda</taxon>
        <taxon>Insecta</taxon>
        <taxon>Pterygota</taxon>
        <taxon>Neoptera</taxon>
        <taxon>Endopterygota</taxon>
        <taxon>Coleoptera</taxon>
        <taxon>Polyphaga</taxon>
        <taxon>Cucujiformia</taxon>
        <taxon>Tenebrionidae</taxon>
        <taxon>Zophobas</taxon>
    </lineage>
</organism>
<keyword evidence="4 10" id="KW-0812">Transmembrane</keyword>
<comment type="caution">
    <text evidence="12">The sequence shown here is derived from an EMBL/GenBank/DDBJ whole genome shotgun (WGS) entry which is preliminary data.</text>
</comment>
<evidence type="ECO:0000313" key="12">
    <source>
        <dbReference type="EMBL" id="KAJ3652180.1"/>
    </source>
</evidence>
<dbReference type="EMBL" id="JALNTZ010000005">
    <property type="protein sequence ID" value="KAJ3652180.1"/>
    <property type="molecule type" value="Genomic_DNA"/>
</dbReference>
<dbReference type="Pfam" id="PF03372">
    <property type="entry name" value="Exo_endo_phos"/>
    <property type="match status" value="1"/>
</dbReference>
<keyword evidence="6 10" id="KW-1133">Transmembrane helix</keyword>
<evidence type="ECO:0000259" key="11">
    <source>
        <dbReference type="Pfam" id="PF03372"/>
    </source>
</evidence>